<keyword evidence="1" id="KW-1133">Transmembrane helix</keyword>
<feature type="transmembrane region" description="Helical" evidence="1">
    <location>
        <begin position="46"/>
        <end position="65"/>
    </location>
</feature>
<organism evidence="2 3">
    <name type="scientific">Asparagus officinalis</name>
    <name type="common">Garden asparagus</name>
    <dbReference type="NCBI Taxonomy" id="4686"/>
    <lineage>
        <taxon>Eukaryota</taxon>
        <taxon>Viridiplantae</taxon>
        <taxon>Streptophyta</taxon>
        <taxon>Embryophyta</taxon>
        <taxon>Tracheophyta</taxon>
        <taxon>Spermatophyta</taxon>
        <taxon>Magnoliopsida</taxon>
        <taxon>Liliopsida</taxon>
        <taxon>Asparagales</taxon>
        <taxon>Asparagaceae</taxon>
        <taxon>Asparagoideae</taxon>
        <taxon>Asparagus</taxon>
    </lineage>
</organism>
<keyword evidence="3" id="KW-1185">Reference proteome</keyword>
<keyword evidence="1" id="KW-0472">Membrane</keyword>
<dbReference type="AlphaFoldDB" id="A0A5P1FBV7"/>
<evidence type="ECO:0000256" key="1">
    <source>
        <dbReference type="SAM" id="Phobius"/>
    </source>
</evidence>
<keyword evidence="1" id="KW-0812">Transmembrane</keyword>
<reference evidence="3" key="1">
    <citation type="journal article" date="2017" name="Nat. Commun.">
        <title>The asparagus genome sheds light on the origin and evolution of a young Y chromosome.</title>
        <authorList>
            <person name="Harkess A."/>
            <person name="Zhou J."/>
            <person name="Xu C."/>
            <person name="Bowers J.E."/>
            <person name="Van der Hulst R."/>
            <person name="Ayyampalayam S."/>
            <person name="Mercati F."/>
            <person name="Riccardi P."/>
            <person name="McKain M.R."/>
            <person name="Kakrana A."/>
            <person name="Tang H."/>
            <person name="Ray J."/>
            <person name="Groenendijk J."/>
            <person name="Arikit S."/>
            <person name="Mathioni S.M."/>
            <person name="Nakano M."/>
            <person name="Shan H."/>
            <person name="Telgmann-Rauber A."/>
            <person name="Kanno A."/>
            <person name="Yue Z."/>
            <person name="Chen H."/>
            <person name="Li W."/>
            <person name="Chen Y."/>
            <person name="Xu X."/>
            <person name="Zhang Y."/>
            <person name="Luo S."/>
            <person name="Chen H."/>
            <person name="Gao J."/>
            <person name="Mao Z."/>
            <person name="Pires J.C."/>
            <person name="Luo M."/>
            <person name="Kudrna D."/>
            <person name="Wing R.A."/>
            <person name="Meyers B.C."/>
            <person name="Yi K."/>
            <person name="Kong H."/>
            <person name="Lavrijsen P."/>
            <person name="Sunseri F."/>
            <person name="Falavigna A."/>
            <person name="Ye Y."/>
            <person name="Leebens-Mack J.H."/>
            <person name="Chen G."/>
        </authorList>
    </citation>
    <scope>NUCLEOTIDE SEQUENCE [LARGE SCALE GENOMIC DNA]</scope>
    <source>
        <strain evidence="3">cv. DH0086</strain>
    </source>
</reference>
<evidence type="ECO:0000313" key="3">
    <source>
        <dbReference type="Proteomes" id="UP000243459"/>
    </source>
</evidence>
<gene>
    <name evidence="2" type="ORF">A4U43_C03F21160</name>
</gene>
<dbReference type="EMBL" id="CM007383">
    <property type="protein sequence ID" value="ONK75845.1"/>
    <property type="molecule type" value="Genomic_DNA"/>
</dbReference>
<name>A0A5P1FBV7_ASPOF</name>
<dbReference type="Gramene" id="ONK75845">
    <property type="protein sequence ID" value="ONK75845"/>
    <property type="gene ID" value="A4U43_C03F21160"/>
</dbReference>
<evidence type="ECO:0000313" key="2">
    <source>
        <dbReference type="EMBL" id="ONK75845.1"/>
    </source>
</evidence>
<dbReference type="Proteomes" id="UP000243459">
    <property type="component" value="Chromosome 3"/>
</dbReference>
<protein>
    <submittedName>
        <fullName evidence="2">Uncharacterized protein</fullName>
    </submittedName>
</protein>
<accession>A0A5P1FBV7</accession>
<sequence length="97" mass="10233">MDGPGVWMEILVPPQLWAPGCSPGGPRSGPALLARRGGHGCKGARLSLILALVIGLGSWPFYVAIQPEKPKLCGSDGSPPVTALRIRLRDGRFLAYS</sequence>
<proteinExistence type="predicted"/>